<dbReference type="InterPro" id="IPR001128">
    <property type="entry name" value="Cyt_P450"/>
</dbReference>
<keyword evidence="2 5" id="KW-0479">Metal-binding</keyword>
<dbReference type="PANTHER" id="PTHR47950:SF48">
    <property type="entry name" value="CYTOCHROME P450 FAMILY PROTEIN, EXPRESSED"/>
    <property type="match status" value="1"/>
</dbReference>
<comment type="cofactor">
    <cofactor evidence="5">
        <name>heme</name>
        <dbReference type="ChEBI" id="CHEBI:30413"/>
    </cofactor>
</comment>
<accession>A0AAD8KFK9</accession>
<dbReference type="GO" id="GO:0005506">
    <property type="term" value="F:iron ion binding"/>
    <property type="evidence" value="ECO:0007669"/>
    <property type="project" value="InterPro"/>
</dbReference>
<dbReference type="PRINTS" id="PR00463">
    <property type="entry name" value="EP450I"/>
</dbReference>
<dbReference type="PROSITE" id="PS00086">
    <property type="entry name" value="CYTOCHROME_P450"/>
    <property type="match status" value="1"/>
</dbReference>
<evidence type="ECO:0000313" key="7">
    <source>
        <dbReference type="EMBL" id="KAK1420161.1"/>
    </source>
</evidence>
<evidence type="ECO:0000256" key="2">
    <source>
        <dbReference type="ARBA" id="ARBA00022723"/>
    </source>
</evidence>
<dbReference type="GO" id="GO:0016705">
    <property type="term" value="F:oxidoreductase activity, acting on paired donors, with incorporation or reduction of molecular oxygen"/>
    <property type="evidence" value="ECO:0007669"/>
    <property type="project" value="InterPro"/>
</dbReference>
<dbReference type="GO" id="GO:0004497">
    <property type="term" value="F:monooxygenase activity"/>
    <property type="evidence" value="ECO:0007669"/>
    <property type="project" value="UniProtKB-KW"/>
</dbReference>
<dbReference type="PRINTS" id="PR00385">
    <property type="entry name" value="P450"/>
</dbReference>
<evidence type="ECO:0008006" key="9">
    <source>
        <dbReference type="Google" id="ProtNLM"/>
    </source>
</evidence>
<dbReference type="Proteomes" id="UP001229421">
    <property type="component" value="Unassembled WGS sequence"/>
</dbReference>
<organism evidence="7 8">
    <name type="scientific">Tagetes erecta</name>
    <name type="common">African marigold</name>
    <dbReference type="NCBI Taxonomy" id="13708"/>
    <lineage>
        <taxon>Eukaryota</taxon>
        <taxon>Viridiplantae</taxon>
        <taxon>Streptophyta</taxon>
        <taxon>Embryophyta</taxon>
        <taxon>Tracheophyta</taxon>
        <taxon>Spermatophyta</taxon>
        <taxon>Magnoliopsida</taxon>
        <taxon>eudicotyledons</taxon>
        <taxon>Gunneridae</taxon>
        <taxon>Pentapetalae</taxon>
        <taxon>asterids</taxon>
        <taxon>campanulids</taxon>
        <taxon>Asterales</taxon>
        <taxon>Asteraceae</taxon>
        <taxon>Asteroideae</taxon>
        <taxon>Heliantheae alliance</taxon>
        <taxon>Tageteae</taxon>
        <taxon>Tagetes</taxon>
    </lineage>
</organism>
<feature type="binding site" description="axial binding residue" evidence="5">
    <location>
        <position position="339"/>
    </location>
    <ligand>
        <name>heme</name>
        <dbReference type="ChEBI" id="CHEBI:30413"/>
    </ligand>
    <ligandPart>
        <name>Fe</name>
        <dbReference type="ChEBI" id="CHEBI:18248"/>
    </ligandPart>
</feature>
<evidence type="ECO:0000313" key="8">
    <source>
        <dbReference type="Proteomes" id="UP001229421"/>
    </source>
</evidence>
<dbReference type="EMBL" id="JAUHHV010000006">
    <property type="protein sequence ID" value="KAK1420161.1"/>
    <property type="molecule type" value="Genomic_DNA"/>
</dbReference>
<protein>
    <recommendedName>
        <fullName evidence="9">Cytochrome P450</fullName>
    </recommendedName>
</protein>
<evidence type="ECO:0000256" key="1">
    <source>
        <dbReference type="ARBA" id="ARBA00010617"/>
    </source>
</evidence>
<dbReference type="CDD" id="cd11073">
    <property type="entry name" value="CYP76-like"/>
    <property type="match status" value="1"/>
</dbReference>
<dbReference type="InterPro" id="IPR036396">
    <property type="entry name" value="Cyt_P450_sf"/>
</dbReference>
<proteinExistence type="inferred from homology"/>
<dbReference type="AlphaFoldDB" id="A0AAD8KFK9"/>
<reference evidence="7" key="1">
    <citation type="journal article" date="2023" name="bioRxiv">
        <title>Improved chromosome-level genome assembly for marigold (Tagetes erecta).</title>
        <authorList>
            <person name="Jiang F."/>
            <person name="Yuan L."/>
            <person name="Wang S."/>
            <person name="Wang H."/>
            <person name="Xu D."/>
            <person name="Wang A."/>
            <person name="Fan W."/>
        </authorList>
    </citation>
    <scope>NUCLEOTIDE SEQUENCE</scope>
    <source>
        <strain evidence="7">WSJ</strain>
        <tissue evidence="7">Leaf</tissue>
    </source>
</reference>
<evidence type="ECO:0000256" key="6">
    <source>
        <dbReference type="RuleBase" id="RU000461"/>
    </source>
</evidence>
<dbReference type="InterPro" id="IPR002401">
    <property type="entry name" value="Cyt_P450_E_grp-I"/>
</dbReference>
<evidence type="ECO:0000256" key="5">
    <source>
        <dbReference type="PIRSR" id="PIRSR602401-1"/>
    </source>
</evidence>
<dbReference type="GO" id="GO:0020037">
    <property type="term" value="F:heme binding"/>
    <property type="evidence" value="ECO:0007669"/>
    <property type="project" value="InterPro"/>
</dbReference>
<comment type="caution">
    <text evidence="7">The sequence shown here is derived from an EMBL/GenBank/DDBJ whole genome shotgun (WGS) entry which is preliminary data.</text>
</comment>
<dbReference type="Pfam" id="PF00067">
    <property type="entry name" value="p450"/>
    <property type="match status" value="1"/>
</dbReference>
<keyword evidence="6" id="KW-0503">Monooxygenase</keyword>
<comment type="similarity">
    <text evidence="1 6">Belongs to the cytochrome P450 family.</text>
</comment>
<evidence type="ECO:0000256" key="4">
    <source>
        <dbReference type="ARBA" id="ARBA00023004"/>
    </source>
</evidence>
<name>A0AAD8KFK9_TARER</name>
<dbReference type="PANTHER" id="PTHR47950">
    <property type="entry name" value="CYTOCHROME P450, FAMILY 76, SUBFAMILY C, POLYPEPTIDE 5-RELATED"/>
    <property type="match status" value="1"/>
</dbReference>
<sequence>MDHNKYSVVFLSAGDQWRRLRKISKEYMFSIQRLDASELIRREKVSDLLEYISQCCASEKVVNIGETVFTTVLNVLSSFMFSMDLAQYDSVSSQEFKDAVGGLMEVTGKPNIADFFPILKPFDPQGLVRQGNVYGKILLTIIDAIIDQRLETRSSSSIYDGVTLKNNDVLDMLLNLNQNGESKFTRNDMKHLFFDLFIAGTDTTSSTLEWAMAELIHNPEKMGMARSEVNKLMKNKKNIIQEYDISQLPYLQAVIKETLRLHPPVPFLIPHQASHDVEIHGFLVPKNAEILCNVWAMGRDPKVWSHPETFMPERFLDNKIDYKGHDFKLIPFGAGRRICPGLNIAHRMLHVMLGSLIQKYDWMLEGNMKTQDMNMSDKFEFTLQKKMPLKVIPLRL</sequence>
<gene>
    <name evidence="7" type="ORF">QVD17_21526</name>
</gene>
<keyword evidence="4 5" id="KW-0408">Iron</keyword>
<keyword evidence="3 6" id="KW-0560">Oxidoreductase</keyword>
<evidence type="ECO:0000256" key="3">
    <source>
        <dbReference type="ARBA" id="ARBA00023002"/>
    </source>
</evidence>
<keyword evidence="8" id="KW-1185">Reference proteome</keyword>
<dbReference type="InterPro" id="IPR017972">
    <property type="entry name" value="Cyt_P450_CS"/>
</dbReference>
<dbReference type="Gene3D" id="1.10.630.10">
    <property type="entry name" value="Cytochrome P450"/>
    <property type="match status" value="1"/>
</dbReference>
<dbReference type="SUPFAM" id="SSF48264">
    <property type="entry name" value="Cytochrome P450"/>
    <property type="match status" value="1"/>
</dbReference>
<dbReference type="FunFam" id="1.10.630.10:FF:000163">
    <property type="entry name" value="Geraniol 8-hydroxylase"/>
    <property type="match status" value="1"/>
</dbReference>
<keyword evidence="5 6" id="KW-0349">Heme</keyword>